<dbReference type="InterPro" id="IPR050838">
    <property type="entry name" value="Ketopantoate_reductase"/>
</dbReference>
<dbReference type="Pfam" id="PF08546">
    <property type="entry name" value="ApbA_C"/>
    <property type="match status" value="1"/>
</dbReference>
<dbReference type="GO" id="GO:0008677">
    <property type="term" value="F:2-dehydropantoate 2-reductase activity"/>
    <property type="evidence" value="ECO:0007669"/>
    <property type="project" value="UniProtKB-EC"/>
</dbReference>
<gene>
    <name evidence="14" type="ORF">J2Z69_000223</name>
</gene>
<evidence type="ECO:0000256" key="3">
    <source>
        <dbReference type="ARBA" id="ARBA00007870"/>
    </source>
</evidence>
<dbReference type="InterPro" id="IPR013328">
    <property type="entry name" value="6PGD_dom2"/>
</dbReference>
<evidence type="ECO:0000313" key="15">
    <source>
        <dbReference type="Proteomes" id="UP001519288"/>
    </source>
</evidence>
<evidence type="ECO:0000256" key="11">
    <source>
        <dbReference type="RuleBase" id="RU362068"/>
    </source>
</evidence>
<proteinExistence type="inferred from homology"/>
<evidence type="ECO:0000256" key="1">
    <source>
        <dbReference type="ARBA" id="ARBA00002919"/>
    </source>
</evidence>
<evidence type="ECO:0000256" key="8">
    <source>
        <dbReference type="ARBA" id="ARBA00023002"/>
    </source>
</evidence>
<feature type="domain" description="Ketopantoate reductase N-terminal" evidence="12">
    <location>
        <begin position="5"/>
        <end position="158"/>
    </location>
</feature>
<dbReference type="InterPro" id="IPR003710">
    <property type="entry name" value="ApbA"/>
</dbReference>
<evidence type="ECO:0000256" key="7">
    <source>
        <dbReference type="ARBA" id="ARBA00022857"/>
    </source>
</evidence>
<evidence type="ECO:0000256" key="2">
    <source>
        <dbReference type="ARBA" id="ARBA00004994"/>
    </source>
</evidence>
<evidence type="ECO:0000256" key="4">
    <source>
        <dbReference type="ARBA" id="ARBA00013014"/>
    </source>
</evidence>
<comment type="pathway">
    <text evidence="2 11">Cofactor biosynthesis; (R)-pantothenate biosynthesis; (R)-pantoate from 3-methyl-2-oxobutanoate: step 2/2.</text>
</comment>
<dbReference type="PANTHER" id="PTHR43765">
    <property type="entry name" value="2-DEHYDROPANTOATE 2-REDUCTASE-RELATED"/>
    <property type="match status" value="1"/>
</dbReference>
<dbReference type="EMBL" id="JAGGLD010000001">
    <property type="protein sequence ID" value="MBP1999204.1"/>
    <property type="molecule type" value="Genomic_DNA"/>
</dbReference>
<dbReference type="Gene3D" id="1.10.1040.10">
    <property type="entry name" value="N-(1-d-carboxylethyl)-l-norvaline Dehydrogenase, domain 2"/>
    <property type="match status" value="1"/>
</dbReference>
<dbReference type="Pfam" id="PF02558">
    <property type="entry name" value="ApbA"/>
    <property type="match status" value="1"/>
</dbReference>
<evidence type="ECO:0000256" key="9">
    <source>
        <dbReference type="ARBA" id="ARBA00032024"/>
    </source>
</evidence>
<sequence>MKFEVIGAGAIGLLFGGELAYSGHEVHFWTRTKEQADYLHTHGLEIEIDSTIDRHYIEGLSASSTSEVKVNSPLTYPDWMIVALKQRHLNDAIIQHMQKRIGPTTKIICLLNGVGHMERLGIAFPESMLIAAITTEGSKRLGATSIKRSKPGYTRLGVPKQPFNHSQGELRSVPQSIEILAEALTLAGIPSISSNDIDKEIYRKLLINAAINPLTAIWRVPNGELLGNDQRREVLTSLIQEILTIYDCNGLYYEESMIDLVFQVCKDTQNNTSSMLKDILAGEPTEIDQIVGHLLSMADSVHVEVPLLRDIYRLVAAI</sequence>
<dbReference type="SUPFAM" id="SSF48179">
    <property type="entry name" value="6-phosphogluconate dehydrogenase C-terminal domain-like"/>
    <property type="match status" value="1"/>
</dbReference>
<dbReference type="InterPro" id="IPR036291">
    <property type="entry name" value="NAD(P)-bd_dom_sf"/>
</dbReference>
<comment type="similarity">
    <text evidence="3 11">Belongs to the ketopantoate reductase family.</text>
</comment>
<comment type="catalytic activity">
    <reaction evidence="10 11">
        <text>(R)-pantoate + NADP(+) = 2-dehydropantoate + NADPH + H(+)</text>
        <dbReference type="Rhea" id="RHEA:16233"/>
        <dbReference type="ChEBI" id="CHEBI:11561"/>
        <dbReference type="ChEBI" id="CHEBI:15378"/>
        <dbReference type="ChEBI" id="CHEBI:15980"/>
        <dbReference type="ChEBI" id="CHEBI:57783"/>
        <dbReference type="ChEBI" id="CHEBI:58349"/>
        <dbReference type="EC" id="1.1.1.169"/>
    </reaction>
</comment>
<organism evidence="14 15">
    <name type="scientific">Paenibacillus shirakamiensis</name>
    <dbReference type="NCBI Taxonomy" id="1265935"/>
    <lineage>
        <taxon>Bacteria</taxon>
        <taxon>Bacillati</taxon>
        <taxon>Bacillota</taxon>
        <taxon>Bacilli</taxon>
        <taxon>Bacillales</taxon>
        <taxon>Paenibacillaceae</taxon>
        <taxon>Paenibacillus</taxon>
    </lineage>
</organism>
<dbReference type="RefSeq" id="WP_209858417.1">
    <property type="nucleotide sequence ID" value="NZ_JAGGLD010000001.1"/>
</dbReference>
<evidence type="ECO:0000256" key="10">
    <source>
        <dbReference type="ARBA" id="ARBA00048793"/>
    </source>
</evidence>
<dbReference type="InterPro" id="IPR013752">
    <property type="entry name" value="KPA_reductase"/>
</dbReference>
<keyword evidence="15" id="KW-1185">Reference proteome</keyword>
<evidence type="ECO:0000259" key="13">
    <source>
        <dbReference type="Pfam" id="PF08546"/>
    </source>
</evidence>
<evidence type="ECO:0000313" key="14">
    <source>
        <dbReference type="EMBL" id="MBP1999204.1"/>
    </source>
</evidence>
<comment type="function">
    <text evidence="1 11">Catalyzes the NADPH-dependent reduction of ketopantoate into pantoic acid.</text>
</comment>
<dbReference type="InterPro" id="IPR013332">
    <property type="entry name" value="KPR_N"/>
</dbReference>
<dbReference type="Proteomes" id="UP001519288">
    <property type="component" value="Unassembled WGS sequence"/>
</dbReference>
<comment type="caution">
    <text evidence="14">The sequence shown here is derived from an EMBL/GenBank/DDBJ whole genome shotgun (WGS) entry which is preliminary data.</text>
</comment>
<keyword evidence="6 11" id="KW-0566">Pantothenate biosynthesis</keyword>
<protein>
    <recommendedName>
        <fullName evidence="5 11">2-dehydropantoate 2-reductase</fullName>
        <ecNumber evidence="4 11">1.1.1.169</ecNumber>
    </recommendedName>
    <alternativeName>
        <fullName evidence="9 11">Ketopantoate reductase</fullName>
    </alternativeName>
</protein>
<accession>A0ABS4JBW0</accession>
<evidence type="ECO:0000256" key="5">
    <source>
        <dbReference type="ARBA" id="ARBA00019465"/>
    </source>
</evidence>
<dbReference type="Gene3D" id="3.40.50.720">
    <property type="entry name" value="NAD(P)-binding Rossmann-like Domain"/>
    <property type="match status" value="1"/>
</dbReference>
<evidence type="ECO:0000256" key="6">
    <source>
        <dbReference type="ARBA" id="ARBA00022655"/>
    </source>
</evidence>
<name>A0ABS4JBW0_9BACL</name>
<dbReference type="EC" id="1.1.1.169" evidence="4 11"/>
<evidence type="ECO:0000259" key="12">
    <source>
        <dbReference type="Pfam" id="PF02558"/>
    </source>
</evidence>
<feature type="domain" description="Ketopantoate reductase C-terminal" evidence="13">
    <location>
        <begin position="196"/>
        <end position="317"/>
    </location>
</feature>
<reference evidence="14 15" key="1">
    <citation type="submission" date="2021-03" db="EMBL/GenBank/DDBJ databases">
        <title>Genomic Encyclopedia of Type Strains, Phase IV (KMG-IV): sequencing the most valuable type-strain genomes for metagenomic binning, comparative biology and taxonomic classification.</title>
        <authorList>
            <person name="Goeker M."/>
        </authorList>
    </citation>
    <scope>NUCLEOTIDE SEQUENCE [LARGE SCALE GENOMIC DNA]</scope>
    <source>
        <strain evidence="14 15">DSM 26806</strain>
    </source>
</reference>
<keyword evidence="8 11" id="KW-0560">Oxidoreductase</keyword>
<dbReference type="InterPro" id="IPR008927">
    <property type="entry name" value="6-PGluconate_DH-like_C_sf"/>
</dbReference>
<dbReference type="SUPFAM" id="SSF51735">
    <property type="entry name" value="NAD(P)-binding Rossmann-fold domains"/>
    <property type="match status" value="1"/>
</dbReference>
<dbReference type="NCBIfam" id="TIGR00745">
    <property type="entry name" value="apbA_panE"/>
    <property type="match status" value="1"/>
</dbReference>
<dbReference type="PANTHER" id="PTHR43765:SF2">
    <property type="entry name" value="2-DEHYDROPANTOATE 2-REDUCTASE"/>
    <property type="match status" value="1"/>
</dbReference>
<keyword evidence="7 11" id="KW-0521">NADP</keyword>